<dbReference type="EMBL" id="BRVO01000003">
    <property type="protein sequence ID" value="GLB50216.1"/>
    <property type="molecule type" value="Genomic_DNA"/>
</dbReference>
<evidence type="ECO:0000256" key="1">
    <source>
        <dbReference type="ARBA" id="ARBA00001362"/>
    </source>
</evidence>
<evidence type="ECO:0000256" key="3">
    <source>
        <dbReference type="ARBA" id="ARBA00022723"/>
    </source>
</evidence>
<comment type="catalytic activity">
    <reaction evidence="1 9">
        <text>D-alanyl-D-alanine + H2O = 2 D-alanine</text>
        <dbReference type="Rhea" id="RHEA:20661"/>
        <dbReference type="ChEBI" id="CHEBI:15377"/>
        <dbReference type="ChEBI" id="CHEBI:57416"/>
        <dbReference type="ChEBI" id="CHEBI:57822"/>
        <dbReference type="EC" id="3.4.13.22"/>
    </reaction>
</comment>
<feature type="binding site" evidence="9">
    <location>
        <position position="160"/>
    </location>
    <ligand>
        <name>Zn(2+)</name>
        <dbReference type="ChEBI" id="CHEBI:29105"/>
        <note>catalytic</note>
    </ligand>
</feature>
<accession>A0ABQ5MLM8</accession>
<evidence type="ECO:0000313" key="10">
    <source>
        <dbReference type="EMBL" id="GLB50216.1"/>
    </source>
</evidence>
<keyword evidence="3 9" id="KW-0479">Metal-binding</keyword>
<dbReference type="PANTHER" id="PTHR43126">
    <property type="entry name" value="D-ALANYL-D-ALANINE DIPEPTIDASE"/>
    <property type="match status" value="1"/>
</dbReference>
<dbReference type="PROSITE" id="PS51257">
    <property type="entry name" value="PROKAR_LIPOPROTEIN"/>
    <property type="match status" value="1"/>
</dbReference>
<evidence type="ECO:0000256" key="9">
    <source>
        <dbReference type="HAMAP-Rule" id="MF_01924"/>
    </source>
</evidence>
<proteinExistence type="inferred from homology"/>
<feature type="active site" description="Proton donor/acceptor" evidence="9">
    <location>
        <position position="224"/>
    </location>
</feature>
<keyword evidence="4 9" id="KW-0378">Hydrolase</keyword>
<keyword evidence="2 9" id="KW-0645">Protease</keyword>
<evidence type="ECO:0000256" key="2">
    <source>
        <dbReference type="ARBA" id="ARBA00022670"/>
    </source>
</evidence>
<keyword evidence="7 9" id="KW-0482">Metalloprotease</keyword>
<evidence type="ECO:0000313" key="11">
    <source>
        <dbReference type="Proteomes" id="UP001143543"/>
    </source>
</evidence>
<gene>
    <name evidence="10" type="ORF">Y10_25840</name>
</gene>
<comment type="similarity">
    <text evidence="9">Belongs to the peptidase M15D family.</text>
</comment>
<dbReference type="HAMAP" id="MF_01924">
    <property type="entry name" value="A_A_dipeptidase"/>
    <property type="match status" value="1"/>
</dbReference>
<feature type="binding site" evidence="9">
    <location>
        <position position="167"/>
    </location>
    <ligand>
        <name>Zn(2+)</name>
        <dbReference type="ChEBI" id="CHEBI:29105"/>
        <note>catalytic</note>
    </ligand>
</feature>
<comment type="cofactor">
    <cofactor evidence="9">
        <name>Zn(2+)</name>
        <dbReference type="ChEBI" id="CHEBI:29105"/>
    </cofactor>
    <text evidence="9">Binds 1 zinc ion per subunit.</text>
</comment>
<feature type="binding site" evidence="9">
    <location>
        <position position="227"/>
    </location>
    <ligand>
        <name>Zn(2+)</name>
        <dbReference type="ChEBI" id="CHEBI:29105"/>
        <note>catalytic</note>
    </ligand>
</feature>
<dbReference type="CDD" id="cd14840">
    <property type="entry name" value="D-Ala-D-Ala_dipeptidase_Aad"/>
    <property type="match status" value="1"/>
</dbReference>
<keyword evidence="8" id="KW-0961">Cell wall biogenesis/degradation</keyword>
<keyword evidence="11" id="KW-1185">Reference proteome</keyword>
<dbReference type="Proteomes" id="UP001143543">
    <property type="component" value="Unassembled WGS sequence"/>
</dbReference>
<reference evidence="10" key="1">
    <citation type="submission" date="2022-07" db="EMBL/GenBank/DDBJ databases">
        <title>Taxonomy of Novel Oxalotrophic and Methylotrophic Bacteria.</title>
        <authorList>
            <person name="Sahin N."/>
            <person name="Tani A."/>
        </authorList>
    </citation>
    <scope>NUCLEOTIDE SEQUENCE</scope>
    <source>
        <strain evidence="10">Y10</strain>
    </source>
</reference>
<organism evidence="10 11">
    <name type="scientific">Neptunitalea lumnitzerae</name>
    <dbReference type="NCBI Taxonomy" id="2965509"/>
    <lineage>
        <taxon>Bacteria</taxon>
        <taxon>Pseudomonadati</taxon>
        <taxon>Bacteroidota</taxon>
        <taxon>Flavobacteriia</taxon>
        <taxon>Flavobacteriales</taxon>
        <taxon>Flavobacteriaceae</taxon>
        <taxon>Neptunitalea</taxon>
    </lineage>
</organism>
<dbReference type="EC" id="3.4.13.22" evidence="9"/>
<evidence type="ECO:0000256" key="7">
    <source>
        <dbReference type="ARBA" id="ARBA00023049"/>
    </source>
</evidence>
<evidence type="ECO:0000256" key="6">
    <source>
        <dbReference type="ARBA" id="ARBA00022997"/>
    </source>
</evidence>
<dbReference type="InterPro" id="IPR000755">
    <property type="entry name" value="A_A_dipeptidase"/>
</dbReference>
<dbReference type="SUPFAM" id="SSF55166">
    <property type="entry name" value="Hedgehog/DD-peptidase"/>
    <property type="match status" value="1"/>
</dbReference>
<keyword evidence="5 9" id="KW-0862">Zinc</keyword>
<comment type="function">
    <text evidence="9">Catalyzes hydrolysis of the D-alanyl-D-alanine dipeptide.</text>
</comment>
<keyword evidence="6 9" id="KW-0224">Dipeptidase</keyword>
<feature type="site" description="Transition state stabilizer" evidence="9">
    <location>
        <position position="133"/>
    </location>
</feature>
<dbReference type="PANTHER" id="PTHR43126:SF1">
    <property type="entry name" value="D-ALANYL-D-ALANINE DIPEPTIDASE"/>
    <property type="match status" value="1"/>
</dbReference>
<sequence>MMKYAFLLLAVGLVVACKQENKIQVSKKESVVLNDSAMVEKVAVIEEEQDSVQPLKPLTELESLADTSFVRLADYSNDFAFDMRYATDNNFLKTAVYDCAECYTRAKTAKQLLKANTDFLSQGYRIKFFDCYRPLDVQKKMWKLVPNPMYVADPAKGSIHNRGGAVDITLVDMEGNELPMGTGFDFFGQKAHHTYKDLPAEVLEHRNLLKTTMEKYGFNAIESEWWHYNLGAMTGSKVANFVWDCE</sequence>
<evidence type="ECO:0000256" key="8">
    <source>
        <dbReference type="ARBA" id="ARBA00023316"/>
    </source>
</evidence>
<name>A0ABQ5MLM8_9FLAO</name>
<dbReference type="Gene3D" id="3.30.1380.10">
    <property type="match status" value="1"/>
</dbReference>
<dbReference type="InterPro" id="IPR009045">
    <property type="entry name" value="Zn_M74/Hedgehog-like"/>
</dbReference>
<protein>
    <recommendedName>
        <fullName evidence="9">D-alanyl-D-alanine dipeptidase</fullName>
        <shortName evidence="9">D-Ala-D-Ala dipeptidase</shortName>
        <ecNumber evidence="9">3.4.13.22</ecNumber>
    </recommendedName>
</protein>
<comment type="caution">
    <text evidence="10">The sequence shown here is derived from an EMBL/GenBank/DDBJ whole genome shotgun (WGS) entry which is preliminary data.</text>
</comment>
<evidence type="ECO:0000256" key="5">
    <source>
        <dbReference type="ARBA" id="ARBA00022833"/>
    </source>
</evidence>
<dbReference type="Pfam" id="PF01427">
    <property type="entry name" value="Peptidase_M15"/>
    <property type="match status" value="1"/>
</dbReference>
<evidence type="ECO:0000256" key="4">
    <source>
        <dbReference type="ARBA" id="ARBA00022801"/>
    </source>
</evidence>